<dbReference type="Proteomes" id="UP001185755">
    <property type="component" value="Unassembled WGS sequence"/>
</dbReference>
<evidence type="ECO:0000259" key="5">
    <source>
        <dbReference type="Pfam" id="PF00171"/>
    </source>
</evidence>
<dbReference type="InterPro" id="IPR016161">
    <property type="entry name" value="Ald_DH/histidinol_DH"/>
</dbReference>
<evidence type="ECO:0000256" key="3">
    <source>
        <dbReference type="PROSITE-ProRule" id="PRU10007"/>
    </source>
</evidence>
<comment type="similarity">
    <text evidence="1 4">Belongs to the aldehyde dehydrogenase family.</text>
</comment>
<gene>
    <name evidence="6" type="ORF">R3P96_25710</name>
</gene>
<sequence length="494" mass="52893">MTTSSTMRSVAQGEARMLIDGVLTEASTGARYANINPATEEEIGTTANASAADMDRAIASARRAFDETDWATNRALRKRCLEQLHEALHEEKEQLRAELVAEAGSPVSVTYLAQLDWPLADAFSYHAQMIEDFAWERDLPDTEKFGGVNKRRVLKEPVGVVAAIVPWNFPFEVAAGKIAPALAAGNTVVLKPAPDTPWTATRIGRIVAEKTDIPAGVFNVVTTYDNLVAQQLLTDPRVDMVSFTGSTNIGRLVAQVGALTLKRAFLELGGKSAIIALDDADFATVIAASAMTAMHAGQGCGLPSRLLVPRSRYDEVVEGVAAVYKALPYGDPTDPLTFCGPVANKAQYDRVLGYIDAGKAEGARVVAGGGPAEQFDRGYFIQPTVFADVDSSMTIAQEEIFGPVLVIIAFDDDDDAIRIANDSAYGLSGFLFGSDPARLEKVTRSVRTGSFCVNGGLYYGADAPYGGYRNSGYGRQGGTEGFEQYLQTKTVGSR</sequence>
<feature type="domain" description="Aldehyde dehydrogenase" evidence="5">
    <location>
        <begin position="27"/>
        <end position="491"/>
    </location>
</feature>
<dbReference type="PROSITE" id="PS00687">
    <property type="entry name" value="ALDEHYDE_DEHYDR_GLU"/>
    <property type="match status" value="1"/>
</dbReference>
<dbReference type="Pfam" id="PF00171">
    <property type="entry name" value="Aldedh"/>
    <property type="match status" value="1"/>
</dbReference>
<evidence type="ECO:0000313" key="6">
    <source>
        <dbReference type="EMBL" id="MDV6264745.1"/>
    </source>
</evidence>
<proteinExistence type="inferred from homology"/>
<keyword evidence="7" id="KW-1185">Reference proteome</keyword>
<dbReference type="PANTHER" id="PTHR42804:SF1">
    <property type="entry name" value="ALDEHYDE DEHYDROGENASE-RELATED"/>
    <property type="match status" value="1"/>
</dbReference>
<feature type="active site" evidence="3">
    <location>
        <position position="267"/>
    </location>
</feature>
<name>A0ABU4BKK4_9NOCA</name>
<dbReference type="Gene3D" id="3.40.309.10">
    <property type="entry name" value="Aldehyde Dehydrogenase, Chain A, domain 2"/>
    <property type="match status" value="1"/>
</dbReference>
<reference evidence="6 7" key="1">
    <citation type="submission" date="2023-10" db="EMBL/GenBank/DDBJ databases">
        <title>Development of a sustainable strategy for remediation of hydrocarbon-contaminated territories based on the waste exchange concept.</title>
        <authorList>
            <person name="Krivoruchko A."/>
        </authorList>
    </citation>
    <scope>NUCLEOTIDE SEQUENCE [LARGE SCALE GENOMIC DNA]</scope>
    <source>
        <strain evidence="6 7">IEGM 1323</strain>
    </source>
</reference>
<evidence type="ECO:0000256" key="1">
    <source>
        <dbReference type="ARBA" id="ARBA00009986"/>
    </source>
</evidence>
<dbReference type="InterPro" id="IPR016163">
    <property type="entry name" value="Ald_DH_C"/>
</dbReference>
<dbReference type="CDD" id="cd07089">
    <property type="entry name" value="ALDH_CddD-AldA-like"/>
    <property type="match status" value="1"/>
</dbReference>
<keyword evidence="2 4" id="KW-0560">Oxidoreductase</keyword>
<dbReference type="PANTHER" id="PTHR42804">
    <property type="entry name" value="ALDEHYDE DEHYDROGENASE"/>
    <property type="match status" value="1"/>
</dbReference>
<organism evidence="6 7">
    <name type="scientific">Rhodococcoides yunnanense</name>
    <dbReference type="NCBI Taxonomy" id="278209"/>
    <lineage>
        <taxon>Bacteria</taxon>
        <taxon>Bacillati</taxon>
        <taxon>Actinomycetota</taxon>
        <taxon>Actinomycetes</taxon>
        <taxon>Mycobacteriales</taxon>
        <taxon>Nocardiaceae</taxon>
        <taxon>Rhodococcoides</taxon>
    </lineage>
</organism>
<accession>A0ABU4BKK4</accession>
<evidence type="ECO:0000313" key="7">
    <source>
        <dbReference type="Proteomes" id="UP001185755"/>
    </source>
</evidence>
<comment type="caution">
    <text evidence="6">The sequence shown here is derived from an EMBL/GenBank/DDBJ whole genome shotgun (WGS) entry which is preliminary data.</text>
</comment>
<dbReference type="InterPro" id="IPR015590">
    <property type="entry name" value="Aldehyde_DH_dom"/>
</dbReference>
<evidence type="ECO:0000256" key="2">
    <source>
        <dbReference type="ARBA" id="ARBA00023002"/>
    </source>
</evidence>
<dbReference type="EMBL" id="JAWLJX010000018">
    <property type="protein sequence ID" value="MDV6264745.1"/>
    <property type="molecule type" value="Genomic_DNA"/>
</dbReference>
<dbReference type="RefSeq" id="WP_317566762.1">
    <property type="nucleotide sequence ID" value="NZ_JAWLJX010000018.1"/>
</dbReference>
<evidence type="ECO:0000256" key="4">
    <source>
        <dbReference type="RuleBase" id="RU003345"/>
    </source>
</evidence>
<protein>
    <submittedName>
        <fullName evidence="6">Aldehyde dehydrogenase family protein</fullName>
    </submittedName>
</protein>
<dbReference type="Gene3D" id="3.40.605.10">
    <property type="entry name" value="Aldehyde Dehydrogenase, Chain A, domain 1"/>
    <property type="match status" value="1"/>
</dbReference>
<dbReference type="SUPFAM" id="SSF53720">
    <property type="entry name" value="ALDH-like"/>
    <property type="match status" value="1"/>
</dbReference>
<dbReference type="InterPro" id="IPR016162">
    <property type="entry name" value="Ald_DH_N"/>
</dbReference>
<dbReference type="InterPro" id="IPR029510">
    <property type="entry name" value="Ald_DH_CS_GLU"/>
</dbReference>